<gene>
    <name evidence="4" type="ORF">COY52_05050</name>
</gene>
<dbReference type="AlphaFoldDB" id="A0A2M7SD29"/>
<evidence type="ECO:0000313" key="5">
    <source>
        <dbReference type="Proteomes" id="UP000229307"/>
    </source>
</evidence>
<evidence type="ECO:0000259" key="3">
    <source>
        <dbReference type="Pfam" id="PF25023"/>
    </source>
</evidence>
<dbReference type="InterPro" id="IPR056823">
    <property type="entry name" value="TEN-like_YD-shell"/>
</dbReference>
<proteinExistence type="predicted"/>
<dbReference type="InterPro" id="IPR002372">
    <property type="entry name" value="PQQ_rpt_dom"/>
</dbReference>
<dbReference type="NCBIfam" id="TIGR01643">
    <property type="entry name" value="YD_repeat_2x"/>
    <property type="match status" value="1"/>
</dbReference>
<protein>
    <submittedName>
        <fullName evidence="4">Uncharacterized protein</fullName>
    </submittedName>
</protein>
<evidence type="ECO:0000313" key="4">
    <source>
        <dbReference type="EMBL" id="PIZ17173.1"/>
    </source>
</evidence>
<dbReference type="PANTHER" id="PTHR32305:SF15">
    <property type="entry name" value="PROTEIN RHSA-RELATED"/>
    <property type="match status" value="1"/>
</dbReference>
<dbReference type="PANTHER" id="PTHR32305">
    <property type="match status" value="1"/>
</dbReference>
<organism evidence="4 5">
    <name type="scientific">Candidatus Desantisbacteria bacterium CG_4_10_14_0_8_um_filter_48_22</name>
    <dbReference type="NCBI Taxonomy" id="1974543"/>
    <lineage>
        <taxon>Bacteria</taxon>
        <taxon>Candidatus Desantisiibacteriota</taxon>
    </lineage>
</organism>
<dbReference type="SMART" id="SM00564">
    <property type="entry name" value="PQQ"/>
    <property type="match status" value="2"/>
</dbReference>
<dbReference type="Gene3D" id="2.180.10.10">
    <property type="entry name" value="RHS repeat-associated core"/>
    <property type="match status" value="1"/>
</dbReference>
<feature type="domain" description="Pyrrolo-quinoline quinone repeat" evidence="2">
    <location>
        <begin position="341"/>
        <end position="426"/>
    </location>
</feature>
<name>A0A2M7SD29_9BACT</name>
<feature type="domain" description="Teneurin-like YD-shell" evidence="3">
    <location>
        <begin position="137"/>
        <end position="336"/>
    </location>
</feature>
<dbReference type="InterPro" id="IPR006530">
    <property type="entry name" value="YD"/>
</dbReference>
<dbReference type="InterPro" id="IPR050708">
    <property type="entry name" value="T6SS_VgrG/RHS"/>
</dbReference>
<dbReference type="Proteomes" id="UP000229307">
    <property type="component" value="Unassembled WGS sequence"/>
</dbReference>
<comment type="caution">
    <text evidence="4">The sequence shown here is derived from an EMBL/GenBank/DDBJ whole genome shotgun (WGS) entry which is preliminary data.</text>
</comment>
<keyword evidence="1" id="KW-0677">Repeat</keyword>
<evidence type="ECO:0000259" key="2">
    <source>
        <dbReference type="Pfam" id="PF13360"/>
    </source>
</evidence>
<dbReference type="InterPro" id="IPR018391">
    <property type="entry name" value="PQQ_b-propeller_rpt"/>
</dbReference>
<dbReference type="Pfam" id="PF13360">
    <property type="entry name" value="PQQ_2"/>
    <property type="match status" value="1"/>
</dbReference>
<dbReference type="EMBL" id="PFMR01000138">
    <property type="protein sequence ID" value="PIZ17173.1"/>
    <property type="molecule type" value="Genomic_DNA"/>
</dbReference>
<dbReference type="SUPFAM" id="SSF50998">
    <property type="entry name" value="Quinoprotein alcohol dehydrogenase-like"/>
    <property type="match status" value="1"/>
</dbReference>
<evidence type="ECO:0000256" key="1">
    <source>
        <dbReference type="ARBA" id="ARBA00022737"/>
    </source>
</evidence>
<reference evidence="5" key="1">
    <citation type="submission" date="2017-09" db="EMBL/GenBank/DDBJ databases">
        <title>Depth-based differentiation of microbial function through sediment-hosted aquifers and enrichment of novel symbionts in the deep terrestrial subsurface.</title>
        <authorList>
            <person name="Probst A.J."/>
            <person name="Ladd B."/>
            <person name="Jarett J.K."/>
            <person name="Geller-Mcgrath D.E."/>
            <person name="Sieber C.M.K."/>
            <person name="Emerson J.B."/>
            <person name="Anantharaman K."/>
            <person name="Thomas B.C."/>
            <person name="Malmstrom R."/>
            <person name="Stieglmeier M."/>
            <person name="Klingl A."/>
            <person name="Woyke T."/>
            <person name="Ryan C.M."/>
            <person name="Banfield J.F."/>
        </authorList>
    </citation>
    <scope>NUCLEOTIDE SEQUENCE [LARGE SCALE GENOMIC DNA]</scope>
</reference>
<dbReference type="Pfam" id="PF25023">
    <property type="entry name" value="TEN_YD-shell"/>
    <property type="match status" value="1"/>
</dbReference>
<accession>A0A2M7SD29</accession>
<dbReference type="InterPro" id="IPR011047">
    <property type="entry name" value="Quinoprotein_ADH-like_sf"/>
</dbReference>
<sequence>MYYMPGHTFLKYGFKKLITRKNIIIPYITVDGSPILSSAIRTTYGYDLKGNPIKVKKYASNNQCLQTVQYEYDWLNRIVSRIEPDQQQGIAKTTRYTYSWAYNLAKEIISKNGDGILNHLDCFGRVITCQNTKGDGSEIEEFRYDANNNVIYTAGPYGVISYSYNDLDRLINATYQYKNCPQVIIGYGYDKVGNRTDMTRFLGGLGEHLLEMDYTYDFANRLTSATNSLFGTVDYTYDKASNRKTMTYPNKVAKITYDYDSKNRIINITYKDKNGATISLVNYDYYNNGNRASMSNELGTSNYEYDGLDQITKVITPRWGTHSYEYDDLGNRILYSSTELGIYGETVFIGSSEGKLFSLNRKTGTKGWEYIAKGTIHSTPAAGNGIVCFGCSDGYFYALNISDGSLKWKYYIGNSINSSPAISGTNVYPRLA</sequence>